<name>A0A5P1EPB1_ASPOF</name>
<evidence type="ECO:0000313" key="3">
    <source>
        <dbReference type="Proteomes" id="UP000243459"/>
    </source>
</evidence>
<organism evidence="2 3">
    <name type="scientific">Asparagus officinalis</name>
    <name type="common">Garden asparagus</name>
    <dbReference type="NCBI Taxonomy" id="4686"/>
    <lineage>
        <taxon>Eukaryota</taxon>
        <taxon>Viridiplantae</taxon>
        <taxon>Streptophyta</taxon>
        <taxon>Embryophyta</taxon>
        <taxon>Tracheophyta</taxon>
        <taxon>Spermatophyta</taxon>
        <taxon>Magnoliopsida</taxon>
        <taxon>Liliopsida</taxon>
        <taxon>Asparagales</taxon>
        <taxon>Asparagaceae</taxon>
        <taxon>Asparagoideae</taxon>
        <taxon>Asparagus</taxon>
    </lineage>
</organism>
<accession>A0A5P1EPB1</accession>
<feature type="region of interest" description="Disordered" evidence="1">
    <location>
        <begin position="1"/>
        <end position="22"/>
    </location>
</feature>
<protein>
    <submittedName>
        <fullName evidence="2">Uncharacterized protein</fullName>
    </submittedName>
</protein>
<proteinExistence type="predicted"/>
<dbReference type="EMBL" id="CM007386">
    <property type="protein sequence ID" value="ONK65870.1"/>
    <property type="molecule type" value="Genomic_DNA"/>
</dbReference>
<keyword evidence="3" id="KW-1185">Reference proteome</keyword>
<evidence type="ECO:0000256" key="1">
    <source>
        <dbReference type="SAM" id="MobiDB-lite"/>
    </source>
</evidence>
<gene>
    <name evidence="2" type="ORF">A4U43_C06F1820</name>
</gene>
<feature type="compositionally biased region" description="Basic and acidic residues" evidence="1">
    <location>
        <begin position="129"/>
        <end position="142"/>
    </location>
</feature>
<dbReference type="AlphaFoldDB" id="A0A5P1EPB1"/>
<sequence length="142" mass="15350">MEEHRARREAAEAASAGLGAEKREEDLVDVLLSVKEKGGLEFPLTETNIKAVLLRRDLNGVRDLGMDDGGADETPGGNEEGAVGGQANPEEERKDRRGRLETPELHETSDAGGSEAGTRVPWLIARVCNEPDRDGLPRPRGQ</sequence>
<dbReference type="Gramene" id="ONK65870">
    <property type="protein sequence ID" value="ONK65870"/>
    <property type="gene ID" value="A4U43_C06F1820"/>
</dbReference>
<feature type="compositionally biased region" description="Basic and acidic residues" evidence="1">
    <location>
        <begin position="1"/>
        <end position="11"/>
    </location>
</feature>
<feature type="compositionally biased region" description="Basic and acidic residues" evidence="1">
    <location>
        <begin position="90"/>
        <end position="109"/>
    </location>
</feature>
<feature type="region of interest" description="Disordered" evidence="1">
    <location>
        <begin position="60"/>
        <end position="142"/>
    </location>
</feature>
<dbReference type="Proteomes" id="UP000243459">
    <property type="component" value="Chromosome 6"/>
</dbReference>
<evidence type="ECO:0000313" key="2">
    <source>
        <dbReference type="EMBL" id="ONK65870.1"/>
    </source>
</evidence>
<reference evidence="3" key="1">
    <citation type="journal article" date="2017" name="Nat. Commun.">
        <title>The asparagus genome sheds light on the origin and evolution of a young Y chromosome.</title>
        <authorList>
            <person name="Harkess A."/>
            <person name="Zhou J."/>
            <person name="Xu C."/>
            <person name="Bowers J.E."/>
            <person name="Van der Hulst R."/>
            <person name="Ayyampalayam S."/>
            <person name="Mercati F."/>
            <person name="Riccardi P."/>
            <person name="McKain M.R."/>
            <person name="Kakrana A."/>
            <person name="Tang H."/>
            <person name="Ray J."/>
            <person name="Groenendijk J."/>
            <person name="Arikit S."/>
            <person name="Mathioni S.M."/>
            <person name="Nakano M."/>
            <person name="Shan H."/>
            <person name="Telgmann-Rauber A."/>
            <person name="Kanno A."/>
            <person name="Yue Z."/>
            <person name="Chen H."/>
            <person name="Li W."/>
            <person name="Chen Y."/>
            <person name="Xu X."/>
            <person name="Zhang Y."/>
            <person name="Luo S."/>
            <person name="Chen H."/>
            <person name="Gao J."/>
            <person name="Mao Z."/>
            <person name="Pires J.C."/>
            <person name="Luo M."/>
            <person name="Kudrna D."/>
            <person name="Wing R.A."/>
            <person name="Meyers B.C."/>
            <person name="Yi K."/>
            <person name="Kong H."/>
            <person name="Lavrijsen P."/>
            <person name="Sunseri F."/>
            <person name="Falavigna A."/>
            <person name="Ye Y."/>
            <person name="Leebens-Mack J.H."/>
            <person name="Chen G."/>
        </authorList>
    </citation>
    <scope>NUCLEOTIDE SEQUENCE [LARGE SCALE GENOMIC DNA]</scope>
    <source>
        <strain evidence="3">cv. DH0086</strain>
    </source>
</reference>